<accession>A0A5F8H6A5</accession>
<dbReference type="Pfam" id="PF01352">
    <property type="entry name" value="KRAB"/>
    <property type="match status" value="1"/>
</dbReference>
<dbReference type="CDD" id="cd07765">
    <property type="entry name" value="KRAB_A-box"/>
    <property type="match status" value="1"/>
</dbReference>
<evidence type="ECO:0000313" key="2">
    <source>
        <dbReference type="Ensembl" id="ENSMODP00000054756.1"/>
    </source>
</evidence>
<reference evidence="2" key="3">
    <citation type="submission" date="2025-09" db="UniProtKB">
        <authorList>
            <consortium name="Ensembl"/>
        </authorList>
    </citation>
    <scope>IDENTIFICATION</scope>
</reference>
<reference evidence="2 3" key="1">
    <citation type="journal article" date="2007" name="Nature">
        <title>Genome of the marsupial Monodelphis domestica reveals innovation in non-coding sequences.</title>
        <authorList>
            <person name="Mikkelsen T.S."/>
            <person name="Wakefield M.J."/>
            <person name="Aken B."/>
            <person name="Amemiya C.T."/>
            <person name="Chang J.L."/>
            <person name="Duke S."/>
            <person name="Garber M."/>
            <person name="Gentles A.J."/>
            <person name="Goodstadt L."/>
            <person name="Heger A."/>
            <person name="Jurka J."/>
            <person name="Kamal M."/>
            <person name="Mauceli E."/>
            <person name="Searle S.M."/>
            <person name="Sharpe T."/>
            <person name="Baker M.L."/>
            <person name="Batzer M.A."/>
            <person name="Benos P.V."/>
            <person name="Belov K."/>
            <person name="Clamp M."/>
            <person name="Cook A."/>
            <person name="Cuff J."/>
            <person name="Das R."/>
            <person name="Davidow L."/>
            <person name="Deakin J.E."/>
            <person name="Fazzari M.J."/>
            <person name="Glass J.L."/>
            <person name="Grabherr M."/>
            <person name="Greally J.M."/>
            <person name="Gu W."/>
            <person name="Hore T.A."/>
            <person name="Huttley G.A."/>
            <person name="Kleber M."/>
            <person name="Jirtle R.L."/>
            <person name="Koina E."/>
            <person name="Lee J.T."/>
            <person name="Mahony S."/>
            <person name="Marra M.A."/>
            <person name="Miller R.D."/>
            <person name="Nicholls R.D."/>
            <person name="Oda M."/>
            <person name="Papenfuss A.T."/>
            <person name="Parra Z.E."/>
            <person name="Pollock D.D."/>
            <person name="Ray D.A."/>
            <person name="Schein J.E."/>
            <person name="Speed T.P."/>
            <person name="Thompson K."/>
            <person name="VandeBerg J.L."/>
            <person name="Wade C.M."/>
            <person name="Walker J.A."/>
            <person name="Waters P.D."/>
            <person name="Webber C."/>
            <person name="Weidman J.R."/>
            <person name="Xie X."/>
            <person name="Zody M.C."/>
            <person name="Baldwin J."/>
            <person name="Abdouelleil A."/>
            <person name="Abdulkadir J."/>
            <person name="Abebe A."/>
            <person name="Abera B."/>
            <person name="Abreu J."/>
            <person name="Acer S.C."/>
            <person name="Aftuck L."/>
            <person name="Alexander A."/>
            <person name="An P."/>
            <person name="Anderson E."/>
            <person name="Anderson S."/>
            <person name="Arachi H."/>
            <person name="Azer M."/>
            <person name="Bachantsang P."/>
            <person name="Barry A."/>
            <person name="Bayul T."/>
            <person name="Berlin A."/>
            <person name="Bessette D."/>
            <person name="Bloom T."/>
            <person name="Bloom T."/>
            <person name="Boguslavskiy L."/>
            <person name="Bonnet C."/>
            <person name="Boukhgalter B."/>
            <person name="Bourzgui I."/>
            <person name="Brown A."/>
            <person name="Cahill P."/>
            <person name="Channer S."/>
            <person name="Cheshatsang Y."/>
            <person name="Chuda L."/>
            <person name="Citroen M."/>
            <person name="Collymore A."/>
            <person name="Cooke P."/>
            <person name="Costello M."/>
            <person name="D'Aco K."/>
            <person name="Daza R."/>
            <person name="De Haan G."/>
            <person name="DeGray S."/>
            <person name="DeMaso C."/>
            <person name="Dhargay N."/>
            <person name="Dooley K."/>
            <person name="Dooley E."/>
            <person name="Doricent M."/>
            <person name="Dorje P."/>
            <person name="Dorjee K."/>
            <person name="Dupes A."/>
            <person name="Elong R."/>
            <person name="Falk J."/>
            <person name="Farina A."/>
            <person name="Faro S."/>
            <person name="Ferguson D."/>
            <person name="Fisher S."/>
            <person name="Foley C.D."/>
            <person name="Franke A."/>
            <person name="Friedrich D."/>
            <person name="Gadbois L."/>
            <person name="Gearin G."/>
            <person name="Gearin C.R."/>
            <person name="Giannoukos G."/>
            <person name="Goode T."/>
            <person name="Graham J."/>
            <person name="Grandbois E."/>
            <person name="Grewal S."/>
            <person name="Gyaltsen K."/>
            <person name="Hafez N."/>
            <person name="Hagos B."/>
            <person name="Hall J."/>
            <person name="Henson C."/>
            <person name="Hollinger A."/>
            <person name="Honan T."/>
            <person name="Huard M.D."/>
            <person name="Hughes L."/>
            <person name="Hurhula B."/>
            <person name="Husby M.E."/>
            <person name="Kamat A."/>
            <person name="Kanga B."/>
            <person name="Kashin S."/>
            <person name="Khazanovich D."/>
            <person name="Kisner P."/>
            <person name="Lance K."/>
            <person name="Lara M."/>
            <person name="Lee W."/>
            <person name="Lennon N."/>
            <person name="Letendre F."/>
            <person name="LeVine R."/>
            <person name="Lipovsky A."/>
            <person name="Liu X."/>
            <person name="Liu J."/>
            <person name="Liu S."/>
            <person name="Lokyitsang T."/>
            <person name="Lokyitsang Y."/>
            <person name="Lubonja R."/>
            <person name="Lui A."/>
            <person name="MacDonald P."/>
            <person name="Magnisalis V."/>
            <person name="Maru K."/>
            <person name="Matthews C."/>
            <person name="McCusker W."/>
            <person name="McDonough S."/>
            <person name="Mehta T."/>
            <person name="Meldrim J."/>
            <person name="Meneus L."/>
            <person name="Mihai O."/>
            <person name="Mihalev A."/>
            <person name="Mihova T."/>
            <person name="Mittelman R."/>
            <person name="Mlenga V."/>
            <person name="Montmayeur A."/>
            <person name="Mulrain L."/>
            <person name="Navidi A."/>
            <person name="Naylor J."/>
            <person name="Negash T."/>
            <person name="Nguyen T."/>
            <person name="Nguyen N."/>
            <person name="Nicol R."/>
            <person name="Norbu C."/>
            <person name="Norbu N."/>
            <person name="Novod N."/>
            <person name="O'Neill B."/>
            <person name="Osman S."/>
            <person name="Markiewicz E."/>
            <person name="Oyono O.L."/>
            <person name="Patti C."/>
            <person name="Phunkhang P."/>
            <person name="Pierre F."/>
            <person name="Priest M."/>
            <person name="Raghuraman S."/>
            <person name="Rege F."/>
            <person name="Reyes R."/>
            <person name="Rise C."/>
            <person name="Rogov P."/>
            <person name="Ross K."/>
            <person name="Ryan E."/>
            <person name="Settipalli S."/>
            <person name="Shea T."/>
            <person name="Sherpa N."/>
            <person name="Shi L."/>
            <person name="Shih D."/>
            <person name="Sparrow T."/>
            <person name="Spaulding J."/>
            <person name="Stalker J."/>
            <person name="Stange-Thomann N."/>
            <person name="Stavropoulos S."/>
            <person name="Stone C."/>
            <person name="Strader C."/>
            <person name="Tesfaye S."/>
            <person name="Thomson T."/>
            <person name="Thoulutsang Y."/>
            <person name="Thoulutsang D."/>
            <person name="Topham K."/>
            <person name="Topping I."/>
            <person name="Tsamla T."/>
            <person name="Vassiliev H."/>
            <person name="Vo A."/>
            <person name="Wangchuk T."/>
            <person name="Wangdi T."/>
            <person name="Weiand M."/>
            <person name="Wilkinson J."/>
            <person name="Wilson A."/>
            <person name="Yadav S."/>
            <person name="Young G."/>
            <person name="Yu Q."/>
            <person name="Zembek L."/>
            <person name="Zhong D."/>
            <person name="Zimmer A."/>
            <person name="Zwirko Z."/>
            <person name="Jaffe D.B."/>
            <person name="Alvarez P."/>
            <person name="Brockman W."/>
            <person name="Butler J."/>
            <person name="Chin C."/>
            <person name="Gnerre S."/>
            <person name="MacCallum I."/>
            <person name="Graves J.A."/>
            <person name="Ponting C.P."/>
            <person name="Breen M."/>
            <person name="Samollow P.B."/>
            <person name="Lander E.S."/>
            <person name="Lindblad-Toh K."/>
        </authorList>
    </citation>
    <scope>NUCLEOTIDE SEQUENCE [LARGE SCALE GENOMIC DNA]</scope>
</reference>
<evidence type="ECO:0000313" key="3">
    <source>
        <dbReference type="Proteomes" id="UP000002280"/>
    </source>
</evidence>
<organism evidence="2 3">
    <name type="scientific">Monodelphis domestica</name>
    <name type="common">Gray short-tailed opossum</name>
    <dbReference type="NCBI Taxonomy" id="13616"/>
    <lineage>
        <taxon>Eukaryota</taxon>
        <taxon>Metazoa</taxon>
        <taxon>Chordata</taxon>
        <taxon>Craniata</taxon>
        <taxon>Vertebrata</taxon>
        <taxon>Euteleostomi</taxon>
        <taxon>Mammalia</taxon>
        <taxon>Metatheria</taxon>
        <taxon>Didelphimorphia</taxon>
        <taxon>Didelphidae</taxon>
        <taxon>Monodelphis</taxon>
    </lineage>
</organism>
<dbReference type="InParanoid" id="A0A5F8H6A5"/>
<dbReference type="AlphaFoldDB" id="A0A5F8H6A5"/>
<dbReference type="Proteomes" id="UP000002280">
    <property type="component" value="Chromosome 1"/>
</dbReference>
<protein>
    <recommendedName>
        <fullName evidence="1">KRAB domain-containing protein</fullName>
    </recommendedName>
</protein>
<dbReference type="Gene3D" id="6.10.140.140">
    <property type="match status" value="1"/>
</dbReference>
<dbReference type="SUPFAM" id="SSF109640">
    <property type="entry name" value="KRAB domain (Kruppel-associated box)"/>
    <property type="match status" value="1"/>
</dbReference>
<name>A0A5F8H6A5_MONDO</name>
<evidence type="ECO:0000259" key="1">
    <source>
        <dbReference type="PROSITE" id="PS50805"/>
    </source>
</evidence>
<dbReference type="Ensembl" id="ENSMODT00000068616.1">
    <property type="protein sequence ID" value="ENSMODP00000054756.1"/>
    <property type="gene ID" value="ENSMODG00000041660.1"/>
</dbReference>
<proteinExistence type="predicted"/>
<dbReference type="GO" id="GO:0006355">
    <property type="term" value="P:regulation of DNA-templated transcription"/>
    <property type="evidence" value="ECO:0007669"/>
    <property type="project" value="InterPro"/>
</dbReference>
<keyword evidence="3" id="KW-1185">Reference proteome</keyword>
<dbReference type="PANTHER" id="PTHR23232:SF117">
    <property type="entry name" value="KRAB DOMAIN-CONTAINING PROTEIN"/>
    <property type="match status" value="1"/>
</dbReference>
<dbReference type="OMA" id="ENSCFAR"/>
<dbReference type="GeneTree" id="ENSGT00940000161954"/>
<dbReference type="PANTHER" id="PTHR23232">
    <property type="entry name" value="KRAB DOMAIN C2H2 ZINC FINGER"/>
    <property type="match status" value="1"/>
</dbReference>
<feature type="domain" description="KRAB" evidence="1">
    <location>
        <begin position="14"/>
        <end position="85"/>
    </location>
</feature>
<reference evidence="2" key="2">
    <citation type="submission" date="2025-08" db="UniProtKB">
        <authorList>
            <consortium name="Ensembl"/>
        </authorList>
    </citation>
    <scope>IDENTIFICATION</scope>
</reference>
<dbReference type="SMART" id="SM00349">
    <property type="entry name" value="KRAB"/>
    <property type="match status" value="1"/>
</dbReference>
<dbReference type="InterPro" id="IPR036051">
    <property type="entry name" value="KRAB_dom_sf"/>
</dbReference>
<dbReference type="InterPro" id="IPR001909">
    <property type="entry name" value="KRAB"/>
</dbReference>
<dbReference type="PROSITE" id="PS50805">
    <property type="entry name" value="KRAB"/>
    <property type="match status" value="1"/>
</dbReference>
<sequence>MALERDRLPGQEEVTFKDVAVDFTQEEWRLLSPPQKELYKEVMLENAQNLLSVGLPAPPEVVLSYLEQSEAPWMLEEEGLRTYCPGKGREKWCGRAGVNRGFCVLWCSQG</sequence>
<dbReference type="InterPro" id="IPR050169">
    <property type="entry name" value="Krueppel_C2H2_ZnF"/>
</dbReference>
<dbReference type="Bgee" id="ENSMODG00000041660">
    <property type="expression patterns" value="Expressed in forelimb bud and 15 other cell types or tissues"/>
</dbReference>